<name>A0A1G4NUZ3_9FLOR</name>
<dbReference type="GO" id="GO:0006355">
    <property type="term" value="P:regulation of DNA-templated transcription"/>
    <property type="evidence" value="ECO:0007669"/>
    <property type="project" value="InterPro"/>
</dbReference>
<dbReference type="InterPro" id="IPR012318">
    <property type="entry name" value="HTH_CRP"/>
</dbReference>
<keyword evidence="2" id="KW-0150">Chloroplast</keyword>
<geneLocation type="chloroplast" evidence="2"/>
<dbReference type="Gene3D" id="2.60.120.10">
    <property type="entry name" value="Jelly Rolls"/>
    <property type="match status" value="1"/>
</dbReference>
<evidence type="ECO:0000259" key="1">
    <source>
        <dbReference type="PROSITE" id="PS51063"/>
    </source>
</evidence>
<dbReference type="GeneID" id="30000562"/>
<accession>A0A1G4NUZ3</accession>
<dbReference type="EMBL" id="LT622868">
    <property type="protein sequence ID" value="SCW22457.1"/>
    <property type="molecule type" value="Genomic_DNA"/>
</dbReference>
<protein>
    <submittedName>
        <fullName evidence="2">Global nitrogen transcriptional regulator</fullName>
    </submittedName>
</protein>
<dbReference type="SUPFAM" id="SSF46785">
    <property type="entry name" value="Winged helix' DNA-binding domain"/>
    <property type="match status" value="1"/>
</dbReference>
<dbReference type="Pfam" id="PF13545">
    <property type="entry name" value="HTH_Crp_2"/>
    <property type="match status" value="1"/>
</dbReference>
<feature type="domain" description="HTH crp-type" evidence="1">
    <location>
        <begin position="122"/>
        <end position="195"/>
    </location>
</feature>
<keyword evidence="2" id="KW-0934">Plastid</keyword>
<dbReference type="AlphaFoldDB" id="A0A1G4NUZ3"/>
<dbReference type="InterPro" id="IPR036390">
    <property type="entry name" value="WH_DNA-bd_sf"/>
</dbReference>
<reference evidence="2" key="2">
    <citation type="submission" date="2016-10" db="EMBL/GenBank/DDBJ databases">
        <authorList>
            <person name="de Groot N.N."/>
        </authorList>
    </citation>
    <scope>NUCLEOTIDE SEQUENCE</scope>
    <source>
        <strain evidence="2">J.0158</strain>
    </source>
</reference>
<evidence type="ECO:0000313" key="2">
    <source>
        <dbReference type="EMBL" id="SCW22457.1"/>
    </source>
</evidence>
<reference evidence="2" key="1">
    <citation type="submission" date="2016-10" db="EMBL/GenBank/DDBJ databases">
        <title>Chloroplast genomes as a tool to resolve red algal phylogenies: a case study in the Nemaliales.</title>
        <authorList>
            <person name="Costa J.F."/>
            <person name="Lin S.M."/>
            <person name="Macaya E.C."/>
            <person name="Fernandez-Garcia C."/>
            <person name="Verbruggen H."/>
        </authorList>
    </citation>
    <scope>NUCLEOTIDE SEQUENCE</scope>
    <source>
        <strain evidence="2">J.0158</strain>
    </source>
</reference>
<dbReference type="InterPro" id="IPR014710">
    <property type="entry name" value="RmlC-like_jellyroll"/>
</dbReference>
<dbReference type="PROSITE" id="PS51063">
    <property type="entry name" value="HTH_CRP_2"/>
    <property type="match status" value="1"/>
</dbReference>
<gene>
    <name evidence="2" type="primary">ntcA</name>
    <name evidence="2" type="ORF">J0158_221</name>
</gene>
<sequence>MDNYQIDQVKPSIYKLKPGDLLVIYPNDHNLYVVVQGLMVVNKLFSNGEKFSLDLIQTGYVIKKMFKPKTRYNYCYEITPLELTYIINISGTEKYLSQQYYRHYFSDDTHSRISFTGLYAQKNIKNRIIHLLLLLSEVTGHTIKTSLILHIELPYKLIATITGSTRNTVSKIINQMEADHILSYYSRQIIIHDLSILHQYSTGIVPK</sequence>
<dbReference type="SMART" id="SM00419">
    <property type="entry name" value="HTH_CRP"/>
    <property type="match status" value="1"/>
</dbReference>
<organism evidence="2">
    <name type="scientific">Izziella formosana</name>
    <dbReference type="NCBI Taxonomy" id="1653389"/>
    <lineage>
        <taxon>Eukaryota</taxon>
        <taxon>Rhodophyta</taxon>
        <taxon>Florideophyceae</taxon>
        <taxon>Nemaliophycidae</taxon>
        <taxon>Nemaliales</taxon>
        <taxon>Liagoraceae</taxon>
        <taxon>Izziella</taxon>
    </lineage>
</organism>
<dbReference type="RefSeq" id="YP_009314203.1">
    <property type="nucleotide sequence ID" value="NC_031660.1"/>
</dbReference>
<dbReference type="GO" id="GO:0003677">
    <property type="term" value="F:DNA binding"/>
    <property type="evidence" value="ECO:0007669"/>
    <property type="project" value="InterPro"/>
</dbReference>
<proteinExistence type="predicted"/>